<protein>
    <submittedName>
        <fullName evidence="3">Cell wall hydrolase</fullName>
    </submittedName>
</protein>
<dbReference type="RefSeq" id="WP_380941241.1">
    <property type="nucleotide sequence ID" value="NZ_JBHUFC010000006.1"/>
</dbReference>
<comment type="caution">
    <text evidence="3">The sequence shown here is derived from an EMBL/GenBank/DDBJ whole genome shotgun (WGS) entry which is preliminary data.</text>
</comment>
<dbReference type="Pfam" id="PF07486">
    <property type="entry name" value="Hydrolase_2"/>
    <property type="match status" value="1"/>
</dbReference>
<feature type="domain" description="Cell wall hydrolase SleB" evidence="2">
    <location>
        <begin position="121"/>
        <end position="229"/>
    </location>
</feature>
<dbReference type="InterPro" id="IPR011105">
    <property type="entry name" value="Cell_wall_hydrolase_SleB"/>
</dbReference>
<gene>
    <name evidence="3" type="ORF">ACFSC3_14975</name>
</gene>
<dbReference type="GO" id="GO:0016787">
    <property type="term" value="F:hydrolase activity"/>
    <property type="evidence" value="ECO:0007669"/>
    <property type="project" value="UniProtKB-KW"/>
</dbReference>
<keyword evidence="3" id="KW-0378">Hydrolase</keyword>
<keyword evidence="4" id="KW-1185">Reference proteome</keyword>
<organism evidence="3 4">
    <name type="scientific">Sphingomonas floccifaciens</name>
    <dbReference type="NCBI Taxonomy" id="1844115"/>
    <lineage>
        <taxon>Bacteria</taxon>
        <taxon>Pseudomonadati</taxon>
        <taxon>Pseudomonadota</taxon>
        <taxon>Alphaproteobacteria</taxon>
        <taxon>Sphingomonadales</taxon>
        <taxon>Sphingomonadaceae</taxon>
        <taxon>Sphingomonas</taxon>
    </lineage>
</organism>
<sequence>MTSQTANPPVPRWIAAVLALLALLAIAVPLAIVRTTPKLSPVAKAIAARPQRVVPKTEVPTVEPADYIDLAPQDARAFNATVPFSTDPNPAARPFRLTGTPESQARALDCLAAAAIYEAGDDAGGEKAVVQVVINRVRHPAFPKTVCGVVFQGAERRTGCQFTFTCDGAMMRAVNPAAWERARAVARMALNGTVDKRVGHATHYHTDWVVPYWSSSLDKIVAVDTHLFFRWSGWWGTPPAFRGTYGGVEPIVPQLARLSEAHRTAAEAAGMTTATLDPTVLGEAAISPTGLEQDTNTFLVSLDPKLSPDQYPALAMRTCGDRPYCKFMAWSALAGTPAALPITPVQQRAMGFSYLRDRAFGFEKALWNCGEFKRASPAECMKAQVSITMAPPPPTNFSYDATPGSALRAIAGAAPGATVTKPTGPDPLTGVRRKGEVAAPVPMTGANPPAGSPLPGKVPLKADEK</sequence>
<reference evidence="4" key="1">
    <citation type="journal article" date="2019" name="Int. J. Syst. Evol. Microbiol.">
        <title>The Global Catalogue of Microorganisms (GCM) 10K type strain sequencing project: providing services to taxonomists for standard genome sequencing and annotation.</title>
        <authorList>
            <consortium name="The Broad Institute Genomics Platform"/>
            <consortium name="The Broad Institute Genome Sequencing Center for Infectious Disease"/>
            <person name="Wu L."/>
            <person name="Ma J."/>
        </authorList>
    </citation>
    <scope>NUCLEOTIDE SEQUENCE [LARGE SCALE GENOMIC DNA]</scope>
    <source>
        <strain evidence="4">Q85</strain>
    </source>
</reference>
<evidence type="ECO:0000313" key="3">
    <source>
        <dbReference type="EMBL" id="MFD1788866.1"/>
    </source>
</evidence>
<evidence type="ECO:0000313" key="4">
    <source>
        <dbReference type="Proteomes" id="UP001597283"/>
    </source>
</evidence>
<dbReference type="EMBL" id="JBHUFC010000006">
    <property type="protein sequence ID" value="MFD1788866.1"/>
    <property type="molecule type" value="Genomic_DNA"/>
</dbReference>
<accession>A0ABW4NFL0</accession>
<name>A0ABW4NFL0_9SPHN</name>
<proteinExistence type="predicted"/>
<evidence type="ECO:0000256" key="1">
    <source>
        <dbReference type="SAM" id="MobiDB-lite"/>
    </source>
</evidence>
<dbReference type="Proteomes" id="UP001597283">
    <property type="component" value="Unassembled WGS sequence"/>
</dbReference>
<dbReference type="Gene3D" id="1.10.10.2520">
    <property type="entry name" value="Cell wall hydrolase SleB, domain 1"/>
    <property type="match status" value="1"/>
</dbReference>
<evidence type="ECO:0000259" key="2">
    <source>
        <dbReference type="Pfam" id="PF07486"/>
    </source>
</evidence>
<feature type="region of interest" description="Disordered" evidence="1">
    <location>
        <begin position="416"/>
        <end position="465"/>
    </location>
</feature>
<dbReference type="InterPro" id="IPR042047">
    <property type="entry name" value="SleB_dom1"/>
</dbReference>